<comment type="similarity">
    <text evidence="19">Belongs to the cytochrome b5 family.</text>
</comment>
<evidence type="ECO:0000256" key="11">
    <source>
        <dbReference type="ARBA" id="ARBA00022832"/>
    </source>
</evidence>
<dbReference type="InterPro" id="IPR001199">
    <property type="entry name" value="Cyt_B5-like_heme/steroid-bd"/>
</dbReference>
<proteinExistence type="inferred from homology"/>
<comment type="pathway">
    <text evidence="4">Lipid metabolism.</text>
</comment>
<dbReference type="SUPFAM" id="SSF55856">
    <property type="entry name" value="Cytochrome b5-like heme/steroid binding domain"/>
    <property type="match status" value="1"/>
</dbReference>
<keyword evidence="13 19" id="KW-1133">Transmembrane helix</keyword>
<dbReference type="PROSITE" id="PS00191">
    <property type="entry name" value="CYTOCHROME_B5_1"/>
    <property type="match status" value="1"/>
</dbReference>
<accession>A0A811VB36</accession>
<keyword evidence="14" id="KW-0560">Oxidoreductase</keyword>
<organism evidence="21 22">
    <name type="scientific">Ceratitis capitata</name>
    <name type="common">Mediterranean fruit fly</name>
    <name type="synonym">Tephritis capitata</name>
    <dbReference type="NCBI Taxonomy" id="7213"/>
    <lineage>
        <taxon>Eukaryota</taxon>
        <taxon>Metazoa</taxon>
        <taxon>Ecdysozoa</taxon>
        <taxon>Arthropoda</taxon>
        <taxon>Hexapoda</taxon>
        <taxon>Insecta</taxon>
        <taxon>Pterygota</taxon>
        <taxon>Neoptera</taxon>
        <taxon>Endopterygota</taxon>
        <taxon>Diptera</taxon>
        <taxon>Brachycera</taxon>
        <taxon>Muscomorpha</taxon>
        <taxon>Tephritoidea</taxon>
        <taxon>Tephritidae</taxon>
        <taxon>Ceratitis</taxon>
        <taxon>Ceratitis</taxon>
    </lineage>
</organism>
<dbReference type="GO" id="GO:0080132">
    <property type="term" value="F:fatty acid 2-hydroxylase activity"/>
    <property type="evidence" value="ECO:0007669"/>
    <property type="project" value="InterPro"/>
</dbReference>
<feature type="domain" description="Cytochrome b5 heme-binding" evidence="20">
    <location>
        <begin position="46"/>
        <end position="131"/>
    </location>
</feature>
<evidence type="ECO:0000256" key="9">
    <source>
        <dbReference type="ARBA" id="ARBA00022723"/>
    </source>
</evidence>
<keyword evidence="6" id="KW-0444">Lipid biosynthesis</keyword>
<dbReference type="GO" id="GO:0020037">
    <property type="term" value="F:heme binding"/>
    <property type="evidence" value="ECO:0007669"/>
    <property type="project" value="UniProtKB-UniRule"/>
</dbReference>
<comment type="cofactor">
    <cofactor evidence="1">
        <name>Zn(2+)</name>
        <dbReference type="ChEBI" id="CHEBI:29105"/>
    </cofactor>
</comment>
<keyword evidence="11" id="KW-0276">Fatty acid metabolism</keyword>
<evidence type="ECO:0000256" key="2">
    <source>
        <dbReference type="ARBA" id="ARBA00004477"/>
    </source>
</evidence>
<evidence type="ECO:0000256" key="16">
    <source>
        <dbReference type="ARBA" id="ARBA00023098"/>
    </source>
</evidence>
<keyword evidence="15 19" id="KW-0408">Iron</keyword>
<feature type="transmembrane region" description="Helical" evidence="19">
    <location>
        <begin position="263"/>
        <end position="287"/>
    </location>
</feature>
<keyword evidence="18" id="KW-0275">Fatty acid biosynthesis</keyword>
<evidence type="ECO:0000313" key="22">
    <source>
        <dbReference type="Proteomes" id="UP000606786"/>
    </source>
</evidence>
<evidence type="ECO:0000256" key="8">
    <source>
        <dbReference type="ARBA" id="ARBA00022692"/>
    </source>
</evidence>
<dbReference type="GO" id="GO:0005789">
    <property type="term" value="C:endoplasmic reticulum membrane"/>
    <property type="evidence" value="ECO:0007669"/>
    <property type="project" value="UniProtKB-SubCell"/>
</dbReference>
<evidence type="ECO:0000256" key="10">
    <source>
        <dbReference type="ARBA" id="ARBA00022824"/>
    </source>
</evidence>
<evidence type="ECO:0000256" key="14">
    <source>
        <dbReference type="ARBA" id="ARBA00023002"/>
    </source>
</evidence>
<dbReference type="OrthoDB" id="2204368at2759"/>
<comment type="similarity">
    <text evidence="5">Belongs to the sterol desaturase family. SCS7 subfamily.</text>
</comment>
<keyword evidence="8 19" id="KW-0812">Transmembrane</keyword>
<evidence type="ECO:0000256" key="12">
    <source>
        <dbReference type="ARBA" id="ARBA00022833"/>
    </source>
</evidence>
<gene>
    <name evidence="21" type="ORF">CCAP1982_LOCUS20293</name>
</gene>
<evidence type="ECO:0000259" key="20">
    <source>
        <dbReference type="PROSITE" id="PS50255"/>
    </source>
</evidence>
<dbReference type="PROSITE" id="PS50255">
    <property type="entry name" value="CYTOCHROME_B5_2"/>
    <property type="match status" value="1"/>
</dbReference>
<evidence type="ECO:0000256" key="6">
    <source>
        <dbReference type="ARBA" id="ARBA00022516"/>
    </source>
</evidence>
<dbReference type="Pfam" id="PF00173">
    <property type="entry name" value="Cyt-b5"/>
    <property type="match status" value="1"/>
</dbReference>
<evidence type="ECO:0000256" key="13">
    <source>
        <dbReference type="ARBA" id="ARBA00022989"/>
    </source>
</evidence>
<evidence type="ECO:0000256" key="17">
    <source>
        <dbReference type="ARBA" id="ARBA00023136"/>
    </source>
</evidence>
<evidence type="ECO:0000256" key="18">
    <source>
        <dbReference type="ARBA" id="ARBA00023160"/>
    </source>
</evidence>
<evidence type="ECO:0000256" key="3">
    <source>
        <dbReference type="ARBA" id="ARBA00004991"/>
    </source>
</evidence>
<keyword evidence="9 19" id="KW-0479">Metal-binding</keyword>
<dbReference type="InterPro" id="IPR036400">
    <property type="entry name" value="Cyt_B5-like_heme/steroid_sf"/>
</dbReference>
<dbReference type="InterPro" id="IPR006694">
    <property type="entry name" value="Fatty_acid_hydroxylase"/>
</dbReference>
<comment type="pathway">
    <text evidence="3">Sphingolipid metabolism.</text>
</comment>
<dbReference type="Proteomes" id="UP000606786">
    <property type="component" value="Unassembled WGS sequence"/>
</dbReference>
<evidence type="ECO:0000256" key="5">
    <source>
        <dbReference type="ARBA" id="ARBA00005747"/>
    </source>
</evidence>
<dbReference type="InterPro" id="IPR014430">
    <property type="entry name" value="Scs7"/>
</dbReference>
<keyword evidence="16" id="KW-0443">Lipid metabolism</keyword>
<dbReference type="Pfam" id="PF04116">
    <property type="entry name" value="FA_hydroxylase"/>
    <property type="match status" value="1"/>
</dbReference>
<evidence type="ECO:0000256" key="1">
    <source>
        <dbReference type="ARBA" id="ARBA00001947"/>
    </source>
</evidence>
<reference evidence="21" key="1">
    <citation type="submission" date="2020-11" db="EMBL/GenBank/DDBJ databases">
        <authorList>
            <person name="Whitehead M."/>
        </authorList>
    </citation>
    <scope>NUCLEOTIDE SEQUENCE</scope>
    <source>
        <strain evidence="21">EGII</strain>
    </source>
</reference>
<keyword evidence="12" id="KW-0862">Zinc</keyword>
<dbReference type="GO" id="GO:0005506">
    <property type="term" value="F:iron ion binding"/>
    <property type="evidence" value="ECO:0007669"/>
    <property type="project" value="InterPro"/>
</dbReference>
<dbReference type="Gene3D" id="3.10.120.10">
    <property type="entry name" value="Cytochrome b5-like heme/steroid binding domain"/>
    <property type="match status" value="1"/>
</dbReference>
<protein>
    <submittedName>
        <fullName evidence="21">(Mediterranean fruit fly) hypothetical protein</fullName>
    </submittedName>
</protein>
<dbReference type="AlphaFoldDB" id="A0A811VB36"/>
<evidence type="ECO:0000256" key="19">
    <source>
        <dbReference type="RuleBase" id="RU362121"/>
    </source>
</evidence>
<evidence type="ECO:0000256" key="4">
    <source>
        <dbReference type="ARBA" id="ARBA00005189"/>
    </source>
</evidence>
<feature type="transmembrane region" description="Helical" evidence="19">
    <location>
        <begin position="325"/>
        <end position="346"/>
    </location>
</feature>
<name>A0A811VB36_CERCA</name>
<dbReference type="InterPro" id="IPR018506">
    <property type="entry name" value="Cyt_B5_heme-BS"/>
</dbReference>
<sequence>MPTVVSDLTLPIASSAVITTKVTMPSITTTNPLVTNGNVMQLPHKDQQSKEKEIVKINRDVLIKESTDEPYIIKYRQKYYDIKRFLKNHPGGINTLRGLNNADMTTRFLHAPPHSDAAMYLLKEYEIKPTSTQLLNNTKRRHRLQQTVDGNEQEQQVFADFSENGIELLSDPMQEDKNNNQLDESLEHLVDWSKAMCPQIAHITRHYDEWVHKPVDRPLRLFGPTYLEIFTKTPWWVTPLFWIPVISKCLWDEFSPLWHTSSLSMLTLLFAYFAVGIVFWSLLEYVLHRFVFHMKINANTNPWLCTFHFMIHGLHHKVPFDSMRLVFPPLPGVIIASIIYAPLSFLLPHPRIVLAGALFGYLCYDLMHYYLHYGNPSIEHTNFMYNMKRYHYQHHFAHQDMGYGISSPFWDIVFKTRIHLRKLRYTLRWR</sequence>
<evidence type="ECO:0000256" key="7">
    <source>
        <dbReference type="ARBA" id="ARBA00022617"/>
    </source>
</evidence>
<keyword evidence="10" id="KW-0256">Endoplasmic reticulum</keyword>
<keyword evidence="7 19" id="KW-0349">Heme</keyword>
<feature type="transmembrane region" description="Helical" evidence="19">
    <location>
        <begin position="352"/>
        <end position="371"/>
    </location>
</feature>
<keyword evidence="22" id="KW-1185">Reference proteome</keyword>
<dbReference type="KEGG" id="ccat:101451295"/>
<comment type="subcellular location">
    <subcellularLocation>
        <location evidence="2">Endoplasmic reticulum membrane</location>
        <topology evidence="2">Multi-pass membrane protein</topology>
    </subcellularLocation>
</comment>
<dbReference type="EMBL" id="CAJHJT010000056">
    <property type="protein sequence ID" value="CAD7012191.1"/>
    <property type="molecule type" value="Genomic_DNA"/>
</dbReference>
<evidence type="ECO:0000313" key="21">
    <source>
        <dbReference type="EMBL" id="CAD7012191.1"/>
    </source>
</evidence>
<comment type="caution">
    <text evidence="21">The sequence shown here is derived from an EMBL/GenBank/DDBJ whole genome shotgun (WGS) entry which is preliminary data.</text>
</comment>
<dbReference type="PANTHER" id="PTHR12863:SF1">
    <property type="entry name" value="FATTY ACID 2-HYDROXYLASE"/>
    <property type="match status" value="1"/>
</dbReference>
<dbReference type="PANTHER" id="PTHR12863">
    <property type="entry name" value="FATTY ACID HYDROXYLASE"/>
    <property type="match status" value="1"/>
</dbReference>
<comment type="caution">
    <text evidence="19">Lacks conserved residue(s) required for the propagation of feature annotation.</text>
</comment>
<evidence type="ECO:0000256" key="15">
    <source>
        <dbReference type="ARBA" id="ARBA00023004"/>
    </source>
</evidence>
<dbReference type="GO" id="GO:0006633">
    <property type="term" value="P:fatty acid biosynthetic process"/>
    <property type="evidence" value="ECO:0007669"/>
    <property type="project" value="UniProtKB-KW"/>
</dbReference>
<keyword evidence="17 19" id="KW-0472">Membrane</keyword>